<dbReference type="RefSeq" id="WP_186946694.1">
    <property type="nucleotide sequence ID" value="NZ_JACOGF010000003.1"/>
</dbReference>
<evidence type="ECO:0000313" key="4">
    <source>
        <dbReference type="Proteomes" id="UP000650424"/>
    </source>
</evidence>
<dbReference type="Pfam" id="PF13598">
    <property type="entry name" value="DUF4139"/>
    <property type="match status" value="1"/>
</dbReference>
<keyword evidence="1" id="KW-0732">Signal</keyword>
<organism evidence="3 4">
    <name type="scientific">Undibacterium hunanense</name>
    <dbReference type="NCBI Taxonomy" id="2762292"/>
    <lineage>
        <taxon>Bacteria</taxon>
        <taxon>Pseudomonadati</taxon>
        <taxon>Pseudomonadota</taxon>
        <taxon>Betaproteobacteria</taxon>
        <taxon>Burkholderiales</taxon>
        <taxon>Oxalobacteraceae</taxon>
        <taxon>Undibacterium</taxon>
    </lineage>
</organism>
<sequence>MHKPIAVRPFAVTSVTASLLLLSLVGSAYAQTEEQRSTLAEQKEVAVTIYNENLALVKDQRKLQLKRGATALAFRDVSAKMRPETALLRSLTAPGSLSVVEQNFNFDLLTPQKLLEKYVGRNVNIVRTNPATGVETTESAQVLSANSGIVLKIGDRIETGLPGGRIIYPDVPVNLRDRPTLVMALDNNGAEQQNIELSYLTGGLSWKADYVVELNPTDDKLDISGWVTLGNTSGTTYRNAKLQLVAGDVNQVKQRIEVTGSAIKRMDAPTPMMAKQAMVEESLFEYHLYTLDRPTTIAENQTKQVALLTASGVPARKELLLAGNDYYYQSSYGDLGQKMKIGVFVEFDNKEASQLGMPLPKGIVRVYKKDASGNAQFIGEDSVDHTPKNEKVRLKLGEAFDVTADKKQTDFKKLSGTGKYNYVFESAYELVLKNAKKEAVVVTVQEPMPGDWQVLSSSHPYVKAASNAAVWKISVPAEGSTKLVYRSVVRY</sequence>
<dbReference type="PANTHER" id="PTHR38075">
    <property type="entry name" value="DUF4139 DOMAIN-CONTAINING PROTEIN"/>
    <property type="match status" value="1"/>
</dbReference>
<name>A0ABR6ZNV6_9BURK</name>
<reference evidence="3 4" key="1">
    <citation type="submission" date="2020-08" db="EMBL/GenBank/DDBJ databases">
        <title>Novel species isolated from subtropical streams in China.</title>
        <authorList>
            <person name="Lu H."/>
        </authorList>
    </citation>
    <scope>NUCLEOTIDE SEQUENCE [LARGE SCALE GENOMIC DNA]</scope>
    <source>
        <strain evidence="3 4">CY18W</strain>
    </source>
</reference>
<dbReference type="InterPro" id="IPR037291">
    <property type="entry name" value="DUF4139"/>
</dbReference>
<comment type="caution">
    <text evidence="3">The sequence shown here is derived from an EMBL/GenBank/DDBJ whole genome shotgun (WGS) entry which is preliminary data.</text>
</comment>
<protein>
    <submittedName>
        <fullName evidence="3">DUF4139 domain-containing protein</fullName>
    </submittedName>
</protein>
<gene>
    <name evidence="3" type="ORF">H8L32_08370</name>
</gene>
<dbReference type="Proteomes" id="UP000650424">
    <property type="component" value="Unassembled WGS sequence"/>
</dbReference>
<evidence type="ECO:0000259" key="2">
    <source>
        <dbReference type="Pfam" id="PF13598"/>
    </source>
</evidence>
<dbReference type="PANTHER" id="PTHR38075:SF1">
    <property type="entry name" value="DUF4139 DOMAIN-CONTAINING PROTEIN"/>
    <property type="match status" value="1"/>
</dbReference>
<accession>A0ABR6ZNV6</accession>
<dbReference type="EMBL" id="JACOGF010000003">
    <property type="protein sequence ID" value="MBC3917484.1"/>
    <property type="molecule type" value="Genomic_DNA"/>
</dbReference>
<evidence type="ECO:0000256" key="1">
    <source>
        <dbReference type="SAM" id="SignalP"/>
    </source>
</evidence>
<keyword evidence="4" id="KW-1185">Reference proteome</keyword>
<feature type="domain" description="DUF4139" evidence="2">
    <location>
        <begin position="195"/>
        <end position="491"/>
    </location>
</feature>
<feature type="signal peptide" evidence="1">
    <location>
        <begin position="1"/>
        <end position="30"/>
    </location>
</feature>
<proteinExistence type="predicted"/>
<evidence type="ECO:0000313" key="3">
    <source>
        <dbReference type="EMBL" id="MBC3917484.1"/>
    </source>
</evidence>
<feature type="chain" id="PRO_5047012755" evidence="1">
    <location>
        <begin position="31"/>
        <end position="491"/>
    </location>
</feature>